<feature type="region of interest" description="Disordered" evidence="1">
    <location>
        <begin position="429"/>
        <end position="452"/>
    </location>
</feature>
<dbReference type="Pfam" id="PF01266">
    <property type="entry name" value="DAO"/>
    <property type="match status" value="1"/>
</dbReference>
<keyword evidence="5" id="KW-1185">Reference proteome</keyword>
<keyword evidence="2" id="KW-0812">Transmembrane</keyword>
<dbReference type="PANTHER" id="PTHR13847:SF150">
    <property type="entry name" value="OXIDOREDUCTASE TDA3-RELATED"/>
    <property type="match status" value="1"/>
</dbReference>
<dbReference type="Proteomes" id="UP001274830">
    <property type="component" value="Unassembled WGS sequence"/>
</dbReference>
<evidence type="ECO:0000256" key="1">
    <source>
        <dbReference type="SAM" id="MobiDB-lite"/>
    </source>
</evidence>
<comment type="caution">
    <text evidence="4">The sequence shown here is derived from an EMBL/GenBank/DDBJ whole genome shotgun (WGS) entry which is preliminary data.</text>
</comment>
<reference evidence="4" key="1">
    <citation type="submission" date="2023-07" db="EMBL/GenBank/DDBJ databases">
        <title>Black Yeasts Isolated from many extreme environments.</title>
        <authorList>
            <person name="Coleine C."/>
            <person name="Stajich J.E."/>
            <person name="Selbmann L."/>
        </authorList>
    </citation>
    <scope>NUCLEOTIDE SEQUENCE</scope>
    <source>
        <strain evidence="4">CCFEE 5485</strain>
    </source>
</reference>
<dbReference type="GO" id="GO:0042147">
    <property type="term" value="P:retrograde transport, endosome to Golgi"/>
    <property type="evidence" value="ECO:0007669"/>
    <property type="project" value="TreeGrafter"/>
</dbReference>
<dbReference type="Gene3D" id="3.50.50.60">
    <property type="entry name" value="FAD/NAD(P)-binding domain"/>
    <property type="match status" value="2"/>
</dbReference>
<dbReference type="Gene3D" id="3.30.9.10">
    <property type="entry name" value="D-Amino Acid Oxidase, subunit A, domain 2"/>
    <property type="match status" value="1"/>
</dbReference>
<dbReference type="PANTHER" id="PTHR13847">
    <property type="entry name" value="SARCOSINE DEHYDROGENASE-RELATED"/>
    <property type="match status" value="1"/>
</dbReference>
<evidence type="ECO:0000259" key="3">
    <source>
        <dbReference type="Pfam" id="PF01266"/>
    </source>
</evidence>
<gene>
    <name evidence="4" type="ORF">LTR78_010742</name>
</gene>
<dbReference type="GO" id="GO:0005829">
    <property type="term" value="C:cytosol"/>
    <property type="evidence" value="ECO:0007669"/>
    <property type="project" value="GOC"/>
</dbReference>
<evidence type="ECO:0000256" key="2">
    <source>
        <dbReference type="SAM" id="Phobius"/>
    </source>
</evidence>
<feature type="domain" description="FAD dependent oxidoreductase" evidence="3">
    <location>
        <begin position="12"/>
        <end position="420"/>
    </location>
</feature>
<keyword evidence="2" id="KW-1133">Transmembrane helix</keyword>
<organism evidence="4 5">
    <name type="scientific">Recurvomyces mirabilis</name>
    <dbReference type="NCBI Taxonomy" id="574656"/>
    <lineage>
        <taxon>Eukaryota</taxon>
        <taxon>Fungi</taxon>
        <taxon>Dikarya</taxon>
        <taxon>Ascomycota</taxon>
        <taxon>Pezizomycotina</taxon>
        <taxon>Dothideomycetes</taxon>
        <taxon>Dothideomycetidae</taxon>
        <taxon>Mycosphaerellales</taxon>
        <taxon>Teratosphaeriaceae</taxon>
        <taxon>Recurvomyces</taxon>
    </lineage>
</organism>
<evidence type="ECO:0000313" key="5">
    <source>
        <dbReference type="Proteomes" id="UP001274830"/>
    </source>
</evidence>
<keyword evidence="2" id="KW-0472">Membrane</keyword>
<dbReference type="InterPro" id="IPR006076">
    <property type="entry name" value="FAD-dep_OxRdtase"/>
</dbReference>
<accession>A0AAE0TM01</accession>
<feature type="region of interest" description="Disordered" evidence="1">
    <location>
        <begin position="114"/>
        <end position="136"/>
    </location>
</feature>
<feature type="transmembrane region" description="Helical" evidence="2">
    <location>
        <begin position="12"/>
        <end position="29"/>
    </location>
</feature>
<dbReference type="SUPFAM" id="SSF51905">
    <property type="entry name" value="FAD/NAD(P)-binding domain"/>
    <property type="match status" value="1"/>
</dbReference>
<dbReference type="AlphaFoldDB" id="A0AAE0TM01"/>
<feature type="compositionally biased region" description="Polar residues" evidence="1">
    <location>
        <begin position="441"/>
        <end position="452"/>
    </location>
</feature>
<protein>
    <recommendedName>
        <fullName evidence="3">FAD dependent oxidoreductase domain-containing protein</fullName>
    </recommendedName>
</protein>
<sequence>MATTAASEKRNIVVIGGGIIGCTSAYFLTRHPAYDPSKHNITLLEAGKIAGGASGKAGGLLALWAYPTSIVPLSYRLHKELADEHGGVERWGYRAVHCGQVDCVGRHLEGPSVKGKTGEAVPGDNEATGNGDAKVSLQKRDQKALGKLRAAGVPGDMDWVAAECLRVYDEMGDPSTTAQVHPFQFTTAMAELAAEKGVKVRTGCKVTGIGYTDNDSAVESVTFGDKGNGGKSETIQTNDIVIAAGPWTPSVYPSAPISALRAHSVTIRPSRPVSAYALFTQIKLPSNFGRTNEVNRGKGGKSFKAGWGEQIVTPEIYARPKNEVYACGEGDRLVSLPLGTDEVEVDEERCQDIVDYVSSISDELRDGEVTARQACYLPNVNAGSGHPLVGLTGVKGLVLAAGHTCWGIQNGPGTGKLVSEFVFEGKARSASVKGLDPRNVLQGQSSSSSTPQ</sequence>
<dbReference type="EMBL" id="JAUTXT010000088">
    <property type="protein sequence ID" value="KAK3669359.1"/>
    <property type="molecule type" value="Genomic_DNA"/>
</dbReference>
<name>A0AAE0TM01_9PEZI</name>
<dbReference type="InterPro" id="IPR036188">
    <property type="entry name" value="FAD/NAD-bd_sf"/>
</dbReference>
<proteinExistence type="predicted"/>
<dbReference type="GO" id="GO:0005770">
    <property type="term" value="C:late endosome"/>
    <property type="evidence" value="ECO:0007669"/>
    <property type="project" value="TreeGrafter"/>
</dbReference>
<evidence type="ECO:0000313" key="4">
    <source>
        <dbReference type="EMBL" id="KAK3669359.1"/>
    </source>
</evidence>